<accession>A0A8B8NHR1</accession>
<feature type="compositionally biased region" description="Basic and acidic residues" evidence="1">
    <location>
        <begin position="107"/>
        <end position="117"/>
    </location>
</feature>
<dbReference type="AlphaFoldDB" id="A0A8B8NHR1"/>
<evidence type="ECO:0000313" key="5">
    <source>
        <dbReference type="RefSeq" id="XP_030522015.1"/>
    </source>
</evidence>
<reference evidence="4 5" key="1">
    <citation type="submission" date="2025-04" db="UniProtKB">
        <authorList>
            <consortium name="RefSeq"/>
        </authorList>
    </citation>
    <scope>IDENTIFICATION</scope>
</reference>
<sequence length="213" mass="22851">MASKTIINLNEKIPQEEEVDNPVETLDSADPPPNAQSDQPANGADLPPSSGPGAVVDGPAKEEEDGEVKVAVDPVDSQAGKSSEPADDVQKKIRRAERFGVQVQLSEQEKRNSRAERFGTGSGHIKSEEPTKSEELKRKARAERFGVLVTPADADEEAKKKARLARFTSGSKVDPEEEEKRKARAIRFSNPPLGSLSQVNGKEAIAGKASEGS</sequence>
<dbReference type="InterPro" id="IPR044209">
    <property type="entry name" value="MOS11"/>
</dbReference>
<dbReference type="PANTHER" id="PTHR47701">
    <property type="entry name" value="PROTEIN MODIFIER OF SNC1 11"/>
    <property type="match status" value="1"/>
</dbReference>
<dbReference type="RefSeq" id="XP_030522015.1">
    <property type="nucleotide sequence ID" value="XM_030666155.1"/>
</dbReference>
<gene>
    <name evidence="4 5" type="primary">LOC115735086</name>
</gene>
<feature type="region of interest" description="Disordered" evidence="1">
    <location>
        <begin position="1"/>
        <end position="141"/>
    </location>
</feature>
<evidence type="ECO:0000256" key="1">
    <source>
        <dbReference type="SAM" id="MobiDB-lite"/>
    </source>
</evidence>
<protein>
    <submittedName>
        <fullName evidence="4 5">Protein MODIFIER OF SNC1 11-like</fullName>
    </submittedName>
</protein>
<keyword evidence="3" id="KW-1185">Reference proteome</keyword>
<dbReference type="InterPro" id="IPR040746">
    <property type="entry name" value="THO1_MOS11_C"/>
</dbReference>
<evidence type="ECO:0000259" key="2">
    <source>
        <dbReference type="Pfam" id="PF18592"/>
    </source>
</evidence>
<dbReference type="GeneID" id="115735086"/>
<dbReference type="Proteomes" id="UP000827889">
    <property type="component" value="Chromosome 10"/>
</dbReference>
<dbReference type="GO" id="GO:0005634">
    <property type="term" value="C:nucleus"/>
    <property type="evidence" value="ECO:0007669"/>
    <property type="project" value="TreeGrafter"/>
</dbReference>
<dbReference type="OrthoDB" id="5837849at2759"/>
<feature type="compositionally biased region" description="Basic and acidic residues" evidence="1">
    <location>
        <begin position="125"/>
        <end position="137"/>
    </location>
</feature>
<dbReference type="GO" id="GO:0016973">
    <property type="term" value="P:poly(A)+ mRNA export from nucleus"/>
    <property type="evidence" value="ECO:0007669"/>
    <property type="project" value="InterPro"/>
</dbReference>
<organism evidence="3 5">
    <name type="scientific">Rhodamnia argentea</name>
    <dbReference type="NCBI Taxonomy" id="178133"/>
    <lineage>
        <taxon>Eukaryota</taxon>
        <taxon>Viridiplantae</taxon>
        <taxon>Streptophyta</taxon>
        <taxon>Embryophyta</taxon>
        <taxon>Tracheophyta</taxon>
        <taxon>Spermatophyta</taxon>
        <taxon>Magnoliopsida</taxon>
        <taxon>eudicotyledons</taxon>
        <taxon>Gunneridae</taxon>
        <taxon>Pentapetalae</taxon>
        <taxon>rosids</taxon>
        <taxon>malvids</taxon>
        <taxon>Myrtales</taxon>
        <taxon>Myrtaceae</taxon>
        <taxon>Myrtoideae</taxon>
        <taxon>Myrteae</taxon>
        <taxon>Australasian group</taxon>
        <taxon>Rhodamnia</taxon>
    </lineage>
</organism>
<dbReference type="RefSeq" id="XP_030522013.1">
    <property type="nucleotide sequence ID" value="XM_030666153.1"/>
</dbReference>
<proteinExistence type="predicted"/>
<evidence type="ECO:0000313" key="4">
    <source>
        <dbReference type="RefSeq" id="XP_030522013.1"/>
    </source>
</evidence>
<name>A0A8B8NHR1_9MYRT</name>
<feature type="region of interest" description="Disordered" evidence="1">
    <location>
        <begin position="155"/>
        <end position="213"/>
    </location>
</feature>
<evidence type="ECO:0000313" key="3">
    <source>
        <dbReference type="Proteomes" id="UP000827889"/>
    </source>
</evidence>
<dbReference type="Pfam" id="PF18592">
    <property type="entry name" value="Tho1_MOS11_C"/>
    <property type="match status" value="1"/>
</dbReference>
<feature type="domain" description="THO1-MOS11 C-terminal" evidence="2">
    <location>
        <begin position="87"/>
        <end position="119"/>
    </location>
</feature>
<dbReference type="PANTHER" id="PTHR47701:SF2">
    <property type="entry name" value="PROTEIN MODIFIER OF SNC1 11"/>
    <property type="match status" value="1"/>
</dbReference>
<dbReference type="KEGG" id="rarg:115735086"/>